<accession>A0A3S4M0M9</accession>
<gene>
    <name evidence="1" type="ORF">NCTC6754_07688</name>
</gene>
<sequence length="71" mass="7701">MTCITGIGTAFKFKNLMEKSQLTDFDINIIACEYTRLKNSRMAASLLNQYEVIAVVGTIDPQLAGVSLGGD</sequence>
<proteinExistence type="predicted"/>
<reference evidence="1 2" key="1">
    <citation type="submission" date="2018-12" db="EMBL/GenBank/DDBJ databases">
        <authorList>
            <consortium name="Pathogen Informatics"/>
        </authorList>
    </citation>
    <scope>NUCLEOTIDE SEQUENCE [LARGE SCALE GENOMIC DNA]</scope>
    <source>
        <strain evidence="1 2">NCTC6754</strain>
    </source>
</reference>
<evidence type="ECO:0000313" key="2">
    <source>
        <dbReference type="Proteomes" id="UP000269208"/>
    </source>
</evidence>
<dbReference type="EMBL" id="LR134190">
    <property type="protein sequence ID" value="VEB62295.1"/>
    <property type="molecule type" value="Genomic_DNA"/>
</dbReference>
<dbReference type="AlphaFoldDB" id="A0A3S4M0M9"/>
<name>A0A3S4M0M9_SALET</name>
<evidence type="ECO:0000313" key="1">
    <source>
        <dbReference type="EMBL" id="VEB62295.1"/>
    </source>
</evidence>
<dbReference type="Proteomes" id="UP000269208">
    <property type="component" value="Chromosome"/>
</dbReference>
<organism evidence="1 2">
    <name type="scientific">Salmonella enterica I</name>
    <dbReference type="NCBI Taxonomy" id="59201"/>
    <lineage>
        <taxon>Bacteria</taxon>
        <taxon>Pseudomonadati</taxon>
        <taxon>Pseudomonadota</taxon>
        <taxon>Gammaproteobacteria</taxon>
        <taxon>Enterobacterales</taxon>
        <taxon>Enterobacteriaceae</taxon>
        <taxon>Salmonella</taxon>
    </lineage>
</organism>
<protein>
    <submittedName>
        <fullName evidence="1">Sigma-54 dependent transcriptional regulator</fullName>
    </submittedName>
</protein>